<evidence type="ECO:0000313" key="4">
    <source>
        <dbReference type="EMBL" id="KAK0516363.1"/>
    </source>
</evidence>
<dbReference type="GO" id="GO:0004197">
    <property type="term" value="F:cysteine-type endopeptidase activity"/>
    <property type="evidence" value="ECO:0007669"/>
    <property type="project" value="InterPro"/>
</dbReference>
<comment type="similarity">
    <text evidence="1">Belongs to the peptidase C14B family.</text>
</comment>
<dbReference type="AlphaFoldDB" id="A0AA39R7N9"/>
<dbReference type="InterPro" id="IPR011600">
    <property type="entry name" value="Pept_C14_caspase"/>
</dbReference>
<feature type="region of interest" description="Disordered" evidence="2">
    <location>
        <begin position="100"/>
        <end position="126"/>
    </location>
</feature>
<gene>
    <name evidence="4" type="ORF">JMJ35_000966</name>
</gene>
<reference evidence="4" key="1">
    <citation type="submission" date="2023-03" db="EMBL/GenBank/DDBJ databases">
        <title>Complete genome of Cladonia borealis.</title>
        <authorList>
            <person name="Park H."/>
        </authorList>
    </citation>
    <scope>NUCLEOTIDE SEQUENCE</scope>
    <source>
        <strain evidence="4">ANT050790</strain>
    </source>
</reference>
<protein>
    <recommendedName>
        <fullName evidence="3">Peptidase C14 caspase domain-containing protein</fullName>
    </recommendedName>
</protein>
<evidence type="ECO:0000313" key="5">
    <source>
        <dbReference type="Proteomes" id="UP001166286"/>
    </source>
</evidence>
<evidence type="ECO:0000256" key="2">
    <source>
        <dbReference type="SAM" id="MobiDB-lite"/>
    </source>
</evidence>
<dbReference type="Pfam" id="PF00656">
    <property type="entry name" value="Peptidase_C14"/>
    <property type="match status" value="1"/>
</dbReference>
<keyword evidence="5" id="KW-1185">Reference proteome</keyword>
<proteinExistence type="inferred from homology"/>
<dbReference type="Gene3D" id="3.40.50.1460">
    <property type="match status" value="1"/>
</dbReference>
<dbReference type="InterPro" id="IPR050452">
    <property type="entry name" value="Metacaspase"/>
</dbReference>
<name>A0AA39R7N9_9LECA</name>
<accession>A0AA39R7N9</accession>
<dbReference type="PANTHER" id="PTHR48104">
    <property type="entry name" value="METACASPASE-4"/>
    <property type="match status" value="1"/>
</dbReference>
<evidence type="ECO:0000256" key="1">
    <source>
        <dbReference type="ARBA" id="ARBA00009005"/>
    </source>
</evidence>
<sequence length="690" mass="77463">MGEQPTRFTRYAILIGIDAYSEKPLKSCVRDVKDIQKYLAKMPTLVHIQMLTATKDPGSSSLAEDPKSWPTYDNLTSSVRHIISLARAGDFVYLHFSGHGTTREPSKDPSNLSIKSMAPGPSKFSNPSTGDAALAILEITTEIETRYLRGEELASLIKMMVNKGLIVTLVLDCCFSGSVMRDDSSVRYLTYDPKVDAAYPLASCLNTEGEASRTAYRNASMRSNWLIDPDGYTILAACGPTEITEDLVDREGQRHGPLSYFLLRSFAKLGHVGGQQRYIYSHLCARFRETRNQRKNEQNPMIYGNKKLGFFGPVDSDNNSTPIPIVNVPDHGLRLQAGHAHGICSGDRFFVCSLHSALDPGSREDSLIARVTHVRGLTSDLEMMNKTSAPSESGLIALALTHLSLRKFPVRLELALPYLEEWTRALQDRPSLDIYTNIHTKPGSLFSFYVDVTDDNSYEIRDESNQRVSNLSTPAHHHLGKSFNHILDIVEHLAMFKMVKKLANNSLANTAHSFSTSFDVKLINPAGKEFNPGCFEQCDHVECLVEAKPGEKLELVVRNQGHIRGNPIYLHILNLGPNWEIEDILHSNHEVLPPRYSNQHMDFRHGTTGEWRKELEMRVPPRIKELGHLHYEDIIKVFLTVQPTSFALLELPEICESLERNRNSRIRGDGGGLVSEDWAALNFRIRSKVK</sequence>
<dbReference type="EMBL" id="JAFEKC020000002">
    <property type="protein sequence ID" value="KAK0516363.1"/>
    <property type="molecule type" value="Genomic_DNA"/>
</dbReference>
<dbReference type="Proteomes" id="UP001166286">
    <property type="component" value="Unassembled WGS sequence"/>
</dbReference>
<dbReference type="GO" id="GO:0005737">
    <property type="term" value="C:cytoplasm"/>
    <property type="evidence" value="ECO:0007669"/>
    <property type="project" value="TreeGrafter"/>
</dbReference>
<dbReference type="GO" id="GO:0006508">
    <property type="term" value="P:proteolysis"/>
    <property type="evidence" value="ECO:0007669"/>
    <property type="project" value="InterPro"/>
</dbReference>
<evidence type="ECO:0000259" key="3">
    <source>
        <dbReference type="Pfam" id="PF00656"/>
    </source>
</evidence>
<organism evidence="4 5">
    <name type="scientific">Cladonia borealis</name>
    <dbReference type="NCBI Taxonomy" id="184061"/>
    <lineage>
        <taxon>Eukaryota</taxon>
        <taxon>Fungi</taxon>
        <taxon>Dikarya</taxon>
        <taxon>Ascomycota</taxon>
        <taxon>Pezizomycotina</taxon>
        <taxon>Lecanoromycetes</taxon>
        <taxon>OSLEUM clade</taxon>
        <taxon>Lecanoromycetidae</taxon>
        <taxon>Lecanorales</taxon>
        <taxon>Lecanorineae</taxon>
        <taxon>Cladoniaceae</taxon>
        <taxon>Cladonia</taxon>
    </lineage>
</organism>
<comment type="caution">
    <text evidence="4">The sequence shown here is derived from an EMBL/GenBank/DDBJ whole genome shotgun (WGS) entry which is preliminary data.</text>
</comment>
<feature type="domain" description="Peptidase C14 caspase" evidence="3">
    <location>
        <begin position="9"/>
        <end position="304"/>
    </location>
</feature>
<dbReference type="PANTHER" id="PTHR48104:SF30">
    <property type="entry name" value="METACASPASE-1"/>
    <property type="match status" value="1"/>
</dbReference>